<dbReference type="Proteomes" id="UP000629098">
    <property type="component" value="Unassembled WGS sequence"/>
</dbReference>
<comment type="caution">
    <text evidence="2">The sequence shown here is derived from an EMBL/GenBank/DDBJ whole genome shotgun (WGS) entry which is preliminary data.</text>
</comment>
<protein>
    <submittedName>
        <fullName evidence="2">PqqD family protein</fullName>
    </submittedName>
</protein>
<accession>A0A8J6XDL5</accession>
<organism evidence="2 3">
    <name type="scientific">Iningainema tapete BLCC-T55</name>
    <dbReference type="NCBI Taxonomy" id="2748662"/>
    <lineage>
        <taxon>Bacteria</taxon>
        <taxon>Bacillati</taxon>
        <taxon>Cyanobacteriota</taxon>
        <taxon>Cyanophyceae</taxon>
        <taxon>Nostocales</taxon>
        <taxon>Scytonemataceae</taxon>
        <taxon>Iningainema tapete</taxon>
    </lineage>
</organism>
<sequence length="94" mass="10736">MTIGPNHKVTLAKEVLIQDLEGKSAIVYVPNQEYFEQNEVGTHMLWVLTESESINAAYHTLLEEYEVDAQQLQQDLLNHLHSLVKHKLVEITAP</sequence>
<dbReference type="InterPro" id="IPR008792">
    <property type="entry name" value="PQQD"/>
</dbReference>
<evidence type="ECO:0000313" key="2">
    <source>
        <dbReference type="EMBL" id="MBD2771533.1"/>
    </source>
</evidence>
<dbReference type="InterPro" id="IPR041881">
    <property type="entry name" value="PqqD_sf"/>
</dbReference>
<feature type="coiled-coil region" evidence="1">
    <location>
        <begin position="55"/>
        <end position="82"/>
    </location>
</feature>
<name>A0A8J6XDL5_9CYAN</name>
<proteinExistence type="predicted"/>
<keyword evidence="1" id="KW-0175">Coiled coil</keyword>
<reference evidence="2" key="1">
    <citation type="submission" date="2020-09" db="EMBL/GenBank/DDBJ databases">
        <title>Iningainema tapete sp. nov. (Scytonemataceae, Cyanobacteria) from greenhouses in central Florida (USA) produces two types of nodularin with biosynthetic potential for microcystin-LR and anabaenopeptins.</title>
        <authorList>
            <person name="Berthold D.E."/>
            <person name="Lefler F.W."/>
            <person name="Huang I.-S."/>
            <person name="Abdulla H."/>
            <person name="Zimba P.V."/>
            <person name="Laughinghouse H.D. IV."/>
        </authorList>
    </citation>
    <scope>NUCLEOTIDE SEQUENCE</scope>
    <source>
        <strain evidence="2">BLCCT55</strain>
    </source>
</reference>
<evidence type="ECO:0000256" key="1">
    <source>
        <dbReference type="SAM" id="Coils"/>
    </source>
</evidence>
<dbReference type="Gene3D" id="1.10.10.1150">
    <property type="entry name" value="Coenzyme PQQ synthesis protein D (PqqD)"/>
    <property type="match status" value="1"/>
</dbReference>
<dbReference type="Pfam" id="PF05402">
    <property type="entry name" value="PqqD"/>
    <property type="match status" value="1"/>
</dbReference>
<keyword evidence="3" id="KW-1185">Reference proteome</keyword>
<evidence type="ECO:0000313" key="3">
    <source>
        <dbReference type="Proteomes" id="UP000629098"/>
    </source>
</evidence>
<gene>
    <name evidence="2" type="ORF">ICL16_05240</name>
</gene>
<dbReference type="AlphaFoldDB" id="A0A8J6XDL5"/>
<dbReference type="RefSeq" id="WP_190825824.1">
    <property type="nucleotide sequence ID" value="NZ_CAWPPI010000025.1"/>
</dbReference>
<dbReference type="EMBL" id="JACXAE010000025">
    <property type="protein sequence ID" value="MBD2771533.1"/>
    <property type="molecule type" value="Genomic_DNA"/>
</dbReference>